<dbReference type="PROSITE" id="PS51257">
    <property type="entry name" value="PROKAR_LIPOPROTEIN"/>
    <property type="match status" value="1"/>
</dbReference>
<reference evidence="1" key="1">
    <citation type="submission" date="2023-10" db="EMBL/GenBank/DDBJ databases">
        <authorList>
            <person name="Wang Q."/>
        </authorList>
    </citation>
    <scope>NUCLEOTIDE SEQUENCE</scope>
    <source>
        <strain evidence="1">BJZYA2014</strain>
    </source>
</reference>
<gene>
    <name evidence="1" type="ORF">NezhNPV_ORF15</name>
</gene>
<evidence type="ECO:0000313" key="1">
    <source>
        <dbReference type="EMBL" id="WYD57060.1"/>
    </source>
</evidence>
<accession>A0AAN0LPC5</accession>
<protein>
    <submittedName>
        <fullName evidence="1">Uncharacterized protein</fullName>
    </submittedName>
</protein>
<sequence length="270" mass="31644">MKIFVWLLLGCFSIACGDNWLAFNSPYGFPRKSGSVGGRWSKAKIFVPKKVMIKPKIKPVATPKNKPNPWGSGQWTVPEFKFSDPAYKVDKIEHSYEESEFNPQLIYNHTNANQSVVENDITTAIYEEINPLIKNITTNHTVYNVFNILRNEHDIYGDTKSHKLFTLDELVIAVNILTVLFDEINALDTRIKQYRDHIHHLSHFKTDDFILLRDQIKQHMKKYINEKNQIVSIYAARSKNYKIRTLFDVENLFISKEYKNFVRSRLCRKQ</sequence>
<dbReference type="EMBL" id="OR723730">
    <property type="protein sequence ID" value="WYD57060.1"/>
    <property type="molecule type" value="Genomic_DNA"/>
</dbReference>
<name>A0AAN0LPC5_9BACU</name>
<organism evidence="1">
    <name type="scientific">Nesodiprion zhejiangensis nucleopolyhedrovirus</name>
    <dbReference type="NCBI Taxonomy" id="3135970"/>
    <lineage>
        <taxon>Viruses</taxon>
        <taxon>Viruses incertae sedis</taxon>
        <taxon>Naldaviricetes</taxon>
        <taxon>Lefavirales</taxon>
        <taxon>Baculoviridae</taxon>
    </lineage>
</organism>
<proteinExistence type="predicted"/>